<dbReference type="KEGG" id="mhu:Mhun_0786"/>
<accession>Q2FQ39</accession>
<name>Q2FQ39_METHJ</name>
<dbReference type="GO" id="GO:0016094">
    <property type="term" value="P:polyprenol biosynthetic process"/>
    <property type="evidence" value="ECO:0007669"/>
    <property type="project" value="TreeGrafter"/>
</dbReference>
<organism evidence="2 3">
    <name type="scientific">Methanospirillum hungatei JF-1 (strain ATCC 27890 / DSM 864 / NBRC 100397 / JF-1)</name>
    <dbReference type="NCBI Taxonomy" id="323259"/>
    <lineage>
        <taxon>Archaea</taxon>
        <taxon>Methanobacteriati</taxon>
        <taxon>Methanobacteriota</taxon>
        <taxon>Stenosarchaea group</taxon>
        <taxon>Methanomicrobia</taxon>
        <taxon>Methanomicrobiales</taxon>
        <taxon>Methanospirillaceae</taxon>
        <taxon>Methanospirillum</taxon>
    </lineage>
</organism>
<dbReference type="SUPFAM" id="SSF64005">
    <property type="entry name" value="Undecaprenyl diphosphate synthase"/>
    <property type="match status" value="1"/>
</dbReference>
<dbReference type="AlphaFoldDB" id="Q2FQ39"/>
<dbReference type="Proteomes" id="UP000001941">
    <property type="component" value="Chromosome"/>
</dbReference>
<dbReference type="EnsemblBacteria" id="ABD40538">
    <property type="protein sequence ID" value="ABD40538"/>
    <property type="gene ID" value="Mhun_0786"/>
</dbReference>
<gene>
    <name evidence="2" type="ordered locus">Mhun_0786</name>
</gene>
<evidence type="ECO:0000313" key="3">
    <source>
        <dbReference type="Proteomes" id="UP000001941"/>
    </source>
</evidence>
<dbReference type="STRING" id="323259.Mhun_0786"/>
<dbReference type="HOGENOM" id="CLU_038505_2_1_2"/>
<protein>
    <submittedName>
        <fullName evidence="2">Di-trans-poly-cis-decaprenylcistransferase</fullName>
    </submittedName>
</protein>
<dbReference type="GO" id="GO:0045547">
    <property type="term" value="F:ditrans,polycis-polyprenyl diphosphate synthase [(2E,6E)-farnesyl diphosphate specific] activity"/>
    <property type="evidence" value="ECO:0007669"/>
    <property type="project" value="TreeGrafter"/>
</dbReference>
<keyword evidence="1" id="KW-0808">Transferase</keyword>
<evidence type="ECO:0000256" key="1">
    <source>
        <dbReference type="ARBA" id="ARBA00022679"/>
    </source>
</evidence>
<sequence>MIYQFYEWHLLRNLDSIPQVICFMISDAEMENDPKHIRHIISWCLEISEKVRRKDPQNIGISEIIIHISTQRPYTKPQYLSYIYELSDLATVHLHYDDTSETFGTGISVTIAIGKSGREEISDAIQSMADNNVAPEDVTTDVLEKYLTFSHTPDCVIKTGGAHLVDFLIWQSVYSELFFLDLNWEKIRKIDLIRAFRDYQSRNRRFGA</sequence>
<keyword evidence="3" id="KW-1185">Reference proteome</keyword>
<dbReference type="eggNOG" id="arCOG01532">
    <property type="taxonomic scope" value="Archaea"/>
</dbReference>
<dbReference type="PANTHER" id="PTHR10291:SF28">
    <property type="entry name" value="UNDECAPRENYL DIPHOSPHATE SYNTHASE"/>
    <property type="match status" value="1"/>
</dbReference>
<dbReference type="GeneID" id="3924004"/>
<dbReference type="InterPro" id="IPR001441">
    <property type="entry name" value="UPP_synth-like"/>
</dbReference>
<dbReference type="RefSeq" id="WP_011447817.1">
    <property type="nucleotide sequence ID" value="NC_007796.1"/>
</dbReference>
<reference evidence="3" key="1">
    <citation type="journal article" date="2016" name="Stand. Genomic Sci.">
        <title>Complete genome sequence of Methanospirillum hungatei type strain JF1.</title>
        <authorList>
            <person name="Gunsalus R.P."/>
            <person name="Cook L.E."/>
            <person name="Crable B."/>
            <person name="Rohlin L."/>
            <person name="McDonald E."/>
            <person name="Mouttaki H."/>
            <person name="Sieber J.R."/>
            <person name="Poweleit N."/>
            <person name="Zhou H."/>
            <person name="Lapidus A.L."/>
            <person name="Daligault H.E."/>
            <person name="Land M."/>
            <person name="Gilna P."/>
            <person name="Ivanova N."/>
            <person name="Kyrpides N."/>
            <person name="Culley D.E."/>
            <person name="McInerney M.J."/>
        </authorList>
    </citation>
    <scope>NUCLEOTIDE SEQUENCE [LARGE SCALE GENOMIC DNA]</scope>
    <source>
        <strain evidence="3">ATCC 27890 / DSM 864 / NBRC 100397 / JF-1</strain>
    </source>
</reference>
<proteinExistence type="predicted"/>
<dbReference type="EMBL" id="CP000254">
    <property type="protein sequence ID" value="ABD40538.1"/>
    <property type="molecule type" value="Genomic_DNA"/>
</dbReference>
<dbReference type="FunFam" id="3.40.1180.10:FF:000016">
    <property type="entry name" value="Undecaprenyl diphosphate synthase"/>
    <property type="match status" value="1"/>
</dbReference>
<evidence type="ECO:0000313" key="2">
    <source>
        <dbReference type="EMBL" id="ABD40538.1"/>
    </source>
</evidence>
<dbReference type="PANTHER" id="PTHR10291">
    <property type="entry name" value="DEHYDRODOLICHYL DIPHOSPHATE SYNTHASE FAMILY MEMBER"/>
    <property type="match status" value="1"/>
</dbReference>
<dbReference type="Pfam" id="PF01255">
    <property type="entry name" value="Prenyltransf"/>
    <property type="match status" value="1"/>
</dbReference>
<dbReference type="InterPro" id="IPR036424">
    <property type="entry name" value="UPP_synth-like_sf"/>
</dbReference>
<dbReference type="Gene3D" id="3.40.1180.10">
    <property type="entry name" value="Decaprenyl diphosphate synthase-like"/>
    <property type="match status" value="1"/>
</dbReference>
<dbReference type="InParanoid" id="Q2FQ39"/>
<dbReference type="OrthoDB" id="140576at2157"/>